<proteinExistence type="predicted"/>
<dbReference type="InterPro" id="IPR001965">
    <property type="entry name" value="Znf_PHD"/>
</dbReference>
<feature type="domain" description="PHD-type" evidence="11">
    <location>
        <begin position="1557"/>
        <end position="1607"/>
    </location>
</feature>
<gene>
    <name evidence="14" type="ORF">Adt_40008</name>
</gene>
<keyword evidence="15" id="KW-1185">Reference proteome</keyword>
<evidence type="ECO:0000256" key="10">
    <source>
        <dbReference type="SAM" id="MobiDB-lite"/>
    </source>
</evidence>
<evidence type="ECO:0000256" key="2">
    <source>
        <dbReference type="ARBA" id="ARBA00022723"/>
    </source>
</evidence>
<feature type="region of interest" description="Disordered" evidence="10">
    <location>
        <begin position="1"/>
        <end position="36"/>
    </location>
</feature>
<evidence type="ECO:0000256" key="5">
    <source>
        <dbReference type="ARBA" id="ARBA00022853"/>
    </source>
</evidence>
<reference evidence="15" key="1">
    <citation type="submission" date="2024-07" db="EMBL/GenBank/DDBJ databases">
        <title>Two chromosome-level genome assemblies of Korean endemic species Abeliophyllum distichum and Forsythia ovata (Oleaceae).</title>
        <authorList>
            <person name="Jang H."/>
        </authorList>
    </citation>
    <scope>NUCLEOTIDE SEQUENCE [LARGE SCALE GENOMIC DNA]</scope>
</reference>
<feature type="compositionally biased region" description="Polar residues" evidence="10">
    <location>
        <begin position="26"/>
        <end position="36"/>
    </location>
</feature>
<feature type="region of interest" description="Disordered" evidence="10">
    <location>
        <begin position="1454"/>
        <end position="1484"/>
    </location>
</feature>
<keyword evidence="6" id="KW-0805">Transcription regulation</keyword>
<dbReference type="SMART" id="SM00317">
    <property type="entry name" value="SET"/>
    <property type="match status" value="1"/>
</dbReference>
<dbReference type="CDD" id="cd10518">
    <property type="entry name" value="SET_SETD1-like"/>
    <property type="match status" value="1"/>
</dbReference>
<dbReference type="GO" id="GO:0006325">
    <property type="term" value="P:chromatin organization"/>
    <property type="evidence" value="ECO:0007669"/>
    <property type="project" value="UniProtKB-KW"/>
</dbReference>
<evidence type="ECO:0000256" key="1">
    <source>
        <dbReference type="ARBA" id="ARBA00004123"/>
    </source>
</evidence>
<name>A0ABD1Q6P4_9LAMI</name>
<dbReference type="SMART" id="SM00249">
    <property type="entry name" value="PHD"/>
    <property type="match status" value="2"/>
</dbReference>
<feature type="compositionally biased region" description="Polar residues" evidence="10">
    <location>
        <begin position="110"/>
        <end position="121"/>
    </location>
</feature>
<dbReference type="Gene3D" id="3.30.40.10">
    <property type="entry name" value="Zinc/RING finger domain, C3HC4 (zinc finger)"/>
    <property type="match status" value="2"/>
</dbReference>
<accession>A0ABD1Q6P4</accession>
<feature type="domain" description="PHD-type" evidence="13">
    <location>
        <begin position="1703"/>
        <end position="1817"/>
    </location>
</feature>
<feature type="compositionally biased region" description="Basic and acidic residues" evidence="10">
    <location>
        <begin position="1454"/>
        <end position="1470"/>
    </location>
</feature>
<protein>
    <submittedName>
        <fullName evidence="14">Uncharacterized protein</fullName>
    </submittedName>
</protein>
<organism evidence="14 15">
    <name type="scientific">Abeliophyllum distichum</name>
    <dbReference type="NCBI Taxonomy" id="126358"/>
    <lineage>
        <taxon>Eukaryota</taxon>
        <taxon>Viridiplantae</taxon>
        <taxon>Streptophyta</taxon>
        <taxon>Embryophyta</taxon>
        <taxon>Tracheophyta</taxon>
        <taxon>Spermatophyta</taxon>
        <taxon>Magnoliopsida</taxon>
        <taxon>eudicotyledons</taxon>
        <taxon>Gunneridae</taxon>
        <taxon>Pentapetalae</taxon>
        <taxon>asterids</taxon>
        <taxon>lamiids</taxon>
        <taxon>Lamiales</taxon>
        <taxon>Oleaceae</taxon>
        <taxon>Forsythieae</taxon>
        <taxon>Abeliophyllum</taxon>
    </lineage>
</organism>
<feature type="domain" description="SET" evidence="12">
    <location>
        <begin position="1920"/>
        <end position="2041"/>
    </location>
</feature>
<keyword evidence="2" id="KW-0479">Metal-binding</keyword>
<comment type="caution">
    <text evidence="14">The sequence shown here is derived from an EMBL/GenBank/DDBJ whole genome shotgun (WGS) entry which is preliminary data.</text>
</comment>
<keyword evidence="7" id="KW-0804">Transcription</keyword>
<keyword evidence="3 9" id="KW-0863">Zinc-finger</keyword>
<evidence type="ECO:0000256" key="9">
    <source>
        <dbReference type="PROSITE-ProRule" id="PRU00146"/>
    </source>
</evidence>
<dbReference type="Pfam" id="PF13832">
    <property type="entry name" value="zf-HC5HC2H_2"/>
    <property type="match status" value="1"/>
</dbReference>
<dbReference type="GO" id="GO:0008270">
    <property type="term" value="F:zinc ion binding"/>
    <property type="evidence" value="ECO:0007669"/>
    <property type="project" value="UniProtKB-KW"/>
</dbReference>
<evidence type="ECO:0000259" key="11">
    <source>
        <dbReference type="PROSITE" id="PS50016"/>
    </source>
</evidence>
<dbReference type="InterPro" id="IPR032308">
    <property type="entry name" value="TDBD"/>
</dbReference>
<keyword evidence="5" id="KW-0156">Chromatin regulator</keyword>
<dbReference type="PROSITE" id="PS50016">
    <property type="entry name" value="ZF_PHD_2"/>
    <property type="match status" value="1"/>
</dbReference>
<feature type="compositionally biased region" description="Polar residues" evidence="10">
    <location>
        <begin position="1471"/>
        <end position="1484"/>
    </location>
</feature>
<dbReference type="PROSITE" id="PS51805">
    <property type="entry name" value="EPHD"/>
    <property type="match status" value="1"/>
</dbReference>
<dbReference type="Proteomes" id="UP001604336">
    <property type="component" value="Unassembled WGS sequence"/>
</dbReference>
<dbReference type="CDD" id="cd15571">
    <property type="entry name" value="ePHD"/>
    <property type="match status" value="1"/>
</dbReference>
<evidence type="ECO:0000256" key="3">
    <source>
        <dbReference type="ARBA" id="ARBA00022771"/>
    </source>
</evidence>
<dbReference type="GO" id="GO:0005634">
    <property type="term" value="C:nucleus"/>
    <property type="evidence" value="ECO:0007669"/>
    <property type="project" value="UniProtKB-SubCell"/>
</dbReference>
<evidence type="ECO:0000313" key="14">
    <source>
        <dbReference type="EMBL" id="KAL2471872.1"/>
    </source>
</evidence>
<dbReference type="PANTHER" id="PTHR45838:SF4">
    <property type="entry name" value="HISTONE-LYSINE N-METHYLTRANSFERASE TRITHORAX"/>
    <property type="match status" value="1"/>
</dbReference>
<dbReference type="SUPFAM" id="SSF82199">
    <property type="entry name" value="SET domain"/>
    <property type="match status" value="1"/>
</dbReference>
<keyword evidence="8" id="KW-0539">Nucleus</keyword>
<evidence type="ECO:0000259" key="13">
    <source>
        <dbReference type="PROSITE" id="PS51805"/>
    </source>
</evidence>
<evidence type="ECO:0000256" key="7">
    <source>
        <dbReference type="ARBA" id="ARBA00023163"/>
    </source>
</evidence>
<dbReference type="Gene3D" id="2.170.270.10">
    <property type="entry name" value="SET domain"/>
    <property type="match status" value="1"/>
</dbReference>
<dbReference type="InterPro" id="IPR034732">
    <property type="entry name" value="EPHD"/>
</dbReference>
<dbReference type="PANTHER" id="PTHR45838">
    <property type="entry name" value="HISTONE-LYSINE-N-METHYLTRANSFERASE 2 KMT2 FAMILY MEMBER"/>
    <property type="match status" value="1"/>
</dbReference>
<dbReference type="PROSITE" id="PS50280">
    <property type="entry name" value="SET"/>
    <property type="match status" value="1"/>
</dbReference>
<keyword evidence="4" id="KW-0862">Zinc</keyword>
<sequence length="2248" mass="247760">MENSWRSKCSSVWQQSSMPPPPPLEASSSHEFQNQQEQFLTAKHRSCLQLPQESMPLAREMIQEPMLPNASNFYNPCHTELGTPFLSLLSRPSSLLPCDLQRSPHPKHVVNSSQVPTNRHATGSAMGSRVSLLPSWLWHQNMDNQNVQSGADFCPVISSSAMVCLNRGNSPGLKLHQAAELNLRKSELSRVVVCQNPQETDLVKDFSSLVGVNNPGATAANILKLQNGANVIASQKVTLETDFSGCSQTPNLSSGCPRVLCSGTSGDLLLSNTGLLGVVCSCHGFYMSISKFSEHSGLYNVNPGNAVCMGNGDTIAHWRKTYFSKVGIRIPEDHKGWDWPEGFSAAPGLTNHSISNISNNTGFFNQICPLGTSGGSEQPQHHVTYLKDRHSGKNMVDGFQCNGKQGNSQECSISLFKGFIGTSQSNLHPAAYSHIMCTSNSVGISSPDKASEPTTAKLDSILKSASPFTSLPNFQNLKCPGKGFDVSRNINPIGEELAVPSNFELRLGQLPKHSQTFGSSAPPASGLHLMGTQSEPQKSFFSDQLLHKSLINAGNYRVSEGVKQTHQIADITSNTSERRETAQLNHVQGAYNALADYRTDSYNGGVGRGSLIHPLLSCFKNPEAEVQFKNVNDMANCSHVVTGKPHCESHSSKCDQHCFPWSRVAGNIMESDATMLNAQKQVSNGKGAECAMNDLLAAAELNFGLHKLSKESLSTVNGVPVKSDCTFSAFHGKSSTVFQRSSMISNESHATDTLDNSWKTSPLAHTGHSALGYPRSIINPMDSGAASSVCVQSTTPALSKKKFSGVNPGLLDENMKLLAVQYMFESPNGHPNASVKNLQEPEMLNKPCAKPKVTIAPASKDQMQVLNGSSMPKISEAVLKSTLSAATCWRGLNNEKLAPPTEGTSFHAEAGGVPCQRSCDLHPMEQLFLRLGGNKRNITSSEQEVPFQGLPYAYVPETCSRAVHVNCLAGKYDLKGGTFCDSLNDQEGIANGRSKSLFRSMLDENSILSKKKAISFHDNENLVAQNMETVESHSFHWRDVPSKVMETCSSTRKHQQAGSFNSNGNVEDSAADAAKCFARSSQNAEPLLKEHEMSNVSSGCSAPVVTWASIEVNKRDSSTVDTGDIICPDNIVVDEGSRIDKSWSSDDALDSERSADFFGSAPRKRSSLSLIEELRLRDSLRLKKAQNEVHASFSIQEESDHLQKFKKGSKKMKKTVKWKKLDAAFPVSGQSSNNGSSKCTEDVVQNSNSVWDMQMPLGHEQKSPNNCGCSVEPSIKRRRSGWPYSKSVSNNGDFYRGFDDDTSESPETLGKKRLELDGAAATSKNLYRPCCDNAEVTANLASVDCLSNSLDLPLDFYKWMARPVVFGKYGIISNGNSSKPAKIVPLWKILETARKYDHKNEKAKLTSTKKLKKMSIRHVKETFRNKEVLKSEYHDVLDVEKSGAHNVASVEFEPHHSIGETEKRRNDNCSKNHSIPDSSPTVQLKTKCKEVRKRSLYELMVKGKNSEVTNSSIMKNPESLLQTSHRHVGELMQYSGDDKFRSKCRKKQLYESIRDLDALCCVCGSSNKNNADHLLECSSCLIKVHQACYGISKVPKTQWYCRPCKTNSKNIVCVLCGYGEGAMTQALQSQMVVKSLLQAWNAMSKSKINFTTSTYNSGCQLSTMPSGSDLSPVMRQGNVESSSVAASNMNLSKHLDIVDNSSSPFGSMLQNSITAGVLDSTVKQWVHVVCGLWTPGTRCPNVDSMNAFDVSGALSSKENVVCSICSRPGGSCIECRVLDCAVCFHPWCAHQKGLLQTEAEGNDCENVGFYGRCMLHATIQQFIPGSYPIKTESLHSGENGFTCARTEGYKRQKHKGFWRNFSQESDGNGSCHVPQEQLNAWLHINRQKPHRKGLPKLPSSSVESDYRKEYARYKHSKGWKHLVVYKSDIHALGLYTSQFISRGAMVVEYVGEIVGLRVADKREREYHSGKKLQYKSACYFFRIDKERIIDATRKGGIARFVNHSCQPNCVAKVISVRNEKKVVFFAERDIYPGEEITYDYHFNHEDEACAQVEHSSSKAGQGRAVQVRFSNADATAYACLCLQERYNEGTTNYKGRYIELDMIKQYSTKLQKSEAVTRVWNNLFFFLNLDDDDDDDDDDAVGILIMGSTAFLETDEELDGIEGPGKSCLRDRKFTPRTNGLGFTWRISIEMPNLMFTMLRIGESEEEEEEVGLEATGKTGKGVQENHEAKIGLYISHLCRRAELSMVK</sequence>
<dbReference type="SUPFAM" id="SSF57903">
    <property type="entry name" value="FYVE/PHD zinc finger"/>
    <property type="match status" value="1"/>
</dbReference>
<dbReference type="Pfam" id="PF00856">
    <property type="entry name" value="SET"/>
    <property type="match status" value="1"/>
</dbReference>
<feature type="compositionally biased region" description="Polar residues" evidence="10">
    <location>
        <begin position="1"/>
        <end position="17"/>
    </location>
</feature>
<evidence type="ECO:0000256" key="4">
    <source>
        <dbReference type="ARBA" id="ARBA00022833"/>
    </source>
</evidence>
<dbReference type="InterPro" id="IPR011011">
    <property type="entry name" value="Znf_FYVE_PHD"/>
</dbReference>
<evidence type="ECO:0000313" key="15">
    <source>
        <dbReference type="Proteomes" id="UP001604336"/>
    </source>
</evidence>
<evidence type="ECO:0000256" key="6">
    <source>
        <dbReference type="ARBA" id="ARBA00023015"/>
    </source>
</evidence>
<dbReference type="InterPro" id="IPR001214">
    <property type="entry name" value="SET_dom"/>
</dbReference>
<dbReference type="InterPro" id="IPR046341">
    <property type="entry name" value="SET_dom_sf"/>
</dbReference>
<evidence type="ECO:0000256" key="8">
    <source>
        <dbReference type="ARBA" id="ARBA00023242"/>
    </source>
</evidence>
<dbReference type="InterPro" id="IPR019787">
    <property type="entry name" value="Znf_PHD-finger"/>
</dbReference>
<feature type="region of interest" description="Disordered" evidence="10">
    <location>
        <begin position="105"/>
        <end position="124"/>
    </location>
</feature>
<dbReference type="Pfam" id="PF16135">
    <property type="entry name" value="TDBD"/>
    <property type="match status" value="1"/>
</dbReference>
<dbReference type="InterPro" id="IPR013083">
    <property type="entry name" value="Znf_RING/FYVE/PHD"/>
</dbReference>
<dbReference type="EMBL" id="JBFOLK010000012">
    <property type="protein sequence ID" value="KAL2471872.1"/>
    <property type="molecule type" value="Genomic_DNA"/>
</dbReference>
<evidence type="ECO:0000259" key="12">
    <source>
        <dbReference type="PROSITE" id="PS50280"/>
    </source>
</evidence>
<dbReference type="Pfam" id="PF13831">
    <property type="entry name" value="PHD_2"/>
    <property type="match status" value="1"/>
</dbReference>
<comment type="subcellular location">
    <subcellularLocation>
        <location evidence="1">Nucleus</location>
    </subcellularLocation>
</comment>